<accession>A0A2L0F0Y9</accession>
<evidence type="ECO:0000313" key="1">
    <source>
        <dbReference type="EMBL" id="AUX45220.1"/>
    </source>
</evidence>
<protein>
    <submittedName>
        <fullName evidence="1">Uncharacterized protein</fullName>
    </submittedName>
</protein>
<dbReference type="EMBL" id="CP012673">
    <property type="protein sequence ID" value="AUX45220.1"/>
    <property type="molecule type" value="Genomic_DNA"/>
</dbReference>
<organism evidence="1 2">
    <name type="scientific">Sorangium cellulosum</name>
    <name type="common">Polyangium cellulosum</name>
    <dbReference type="NCBI Taxonomy" id="56"/>
    <lineage>
        <taxon>Bacteria</taxon>
        <taxon>Pseudomonadati</taxon>
        <taxon>Myxococcota</taxon>
        <taxon>Polyangia</taxon>
        <taxon>Polyangiales</taxon>
        <taxon>Polyangiaceae</taxon>
        <taxon>Sorangium</taxon>
    </lineage>
</organism>
<reference evidence="1 2" key="1">
    <citation type="submission" date="2015-09" db="EMBL/GenBank/DDBJ databases">
        <title>Sorangium comparison.</title>
        <authorList>
            <person name="Zaburannyi N."/>
            <person name="Bunk B."/>
            <person name="Overmann J."/>
            <person name="Mueller R."/>
        </authorList>
    </citation>
    <scope>NUCLEOTIDE SEQUENCE [LARGE SCALE GENOMIC DNA]</scope>
    <source>
        <strain evidence="1 2">So ce26</strain>
    </source>
</reference>
<sequence>MIEDAAHGLRVRVRGKRAHLPFAPRPSQSIESEGAFHEHGPLDIARRCDLGGFGTGCVSSWWNPRRTSDPVTKINIDGGKRWSVRDSYLTPLAS</sequence>
<dbReference type="RefSeq" id="WP_159397547.1">
    <property type="nucleotide sequence ID" value="NZ_CP012673.1"/>
</dbReference>
<name>A0A2L0F0Y9_SORCE</name>
<dbReference type="OrthoDB" id="5496540at2"/>
<dbReference type="Proteomes" id="UP000238348">
    <property type="component" value="Chromosome"/>
</dbReference>
<gene>
    <name evidence="1" type="ORF">SOCE26_067010</name>
</gene>
<evidence type="ECO:0000313" key="2">
    <source>
        <dbReference type="Proteomes" id="UP000238348"/>
    </source>
</evidence>
<dbReference type="AlphaFoldDB" id="A0A2L0F0Y9"/>
<proteinExistence type="predicted"/>